<feature type="chain" id="PRO_5027883600" evidence="1">
    <location>
        <begin position="22"/>
        <end position="65"/>
    </location>
</feature>
<dbReference type="AlphaFoldDB" id="A0A6V7V3R5"/>
<evidence type="ECO:0000313" key="3">
    <source>
        <dbReference type="Proteomes" id="UP000580250"/>
    </source>
</evidence>
<proteinExistence type="predicted"/>
<reference evidence="2 3" key="1">
    <citation type="submission" date="2020-08" db="EMBL/GenBank/DDBJ databases">
        <authorList>
            <person name="Koutsovoulos G."/>
            <person name="Danchin GJ E."/>
        </authorList>
    </citation>
    <scope>NUCLEOTIDE SEQUENCE [LARGE SCALE GENOMIC DNA]</scope>
</reference>
<protein>
    <submittedName>
        <fullName evidence="2">Uncharacterized protein</fullName>
    </submittedName>
</protein>
<accession>A0A6V7V3R5</accession>
<gene>
    <name evidence="2" type="ORF">MENT_LOCUS20166</name>
</gene>
<name>A0A6V7V3R5_MELEN</name>
<keyword evidence="1" id="KW-0732">Signal</keyword>
<dbReference type="EMBL" id="CAJEWN010000145">
    <property type="protein sequence ID" value="CAD2168812.1"/>
    <property type="molecule type" value="Genomic_DNA"/>
</dbReference>
<organism evidence="2 3">
    <name type="scientific">Meloidogyne enterolobii</name>
    <name type="common">Root-knot nematode worm</name>
    <name type="synonym">Meloidogyne mayaguensis</name>
    <dbReference type="NCBI Taxonomy" id="390850"/>
    <lineage>
        <taxon>Eukaryota</taxon>
        <taxon>Metazoa</taxon>
        <taxon>Ecdysozoa</taxon>
        <taxon>Nematoda</taxon>
        <taxon>Chromadorea</taxon>
        <taxon>Rhabditida</taxon>
        <taxon>Tylenchina</taxon>
        <taxon>Tylenchomorpha</taxon>
        <taxon>Tylenchoidea</taxon>
        <taxon>Meloidogynidae</taxon>
        <taxon>Meloidogyninae</taxon>
        <taxon>Meloidogyne</taxon>
    </lineage>
</organism>
<sequence length="65" mass="7577">MQLKLLFGVIFIFCFVENVKSDELEKEIFDLVYEVVKKYTEDSYPLQRAKILQGAATFPPLLFLS</sequence>
<feature type="signal peptide" evidence="1">
    <location>
        <begin position="1"/>
        <end position="21"/>
    </location>
</feature>
<evidence type="ECO:0000313" key="2">
    <source>
        <dbReference type="EMBL" id="CAD2168812.1"/>
    </source>
</evidence>
<evidence type="ECO:0000256" key="1">
    <source>
        <dbReference type="SAM" id="SignalP"/>
    </source>
</evidence>
<comment type="caution">
    <text evidence="2">The sequence shown here is derived from an EMBL/GenBank/DDBJ whole genome shotgun (WGS) entry which is preliminary data.</text>
</comment>
<dbReference type="Proteomes" id="UP000580250">
    <property type="component" value="Unassembled WGS sequence"/>
</dbReference>